<protein>
    <submittedName>
        <fullName evidence="2">NUDIX hydrolase</fullName>
    </submittedName>
</protein>
<dbReference type="InterPro" id="IPR015797">
    <property type="entry name" value="NUDIX_hydrolase-like_dom_sf"/>
</dbReference>
<keyword evidence="3" id="KW-1185">Reference proteome</keyword>
<dbReference type="AlphaFoldDB" id="A0A3N0EGJ4"/>
<reference evidence="2 3" key="1">
    <citation type="submission" date="2018-11" db="EMBL/GenBank/DDBJ databases">
        <title>The genome draft of YIM 96095.</title>
        <authorList>
            <person name="Tang S.-K."/>
            <person name="Chunyu W.-X."/>
            <person name="Feng Y.-Z."/>
        </authorList>
    </citation>
    <scope>NUCLEOTIDE SEQUENCE [LARGE SCALE GENOMIC DNA]</scope>
    <source>
        <strain evidence="2 3">YIM 96095</strain>
    </source>
</reference>
<comment type="caution">
    <text evidence="2">The sequence shown here is derived from an EMBL/GenBank/DDBJ whole genome shotgun (WGS) entry which is preliminary data.</text>
</comment>
<name>A0A3N0EGJ4_9ACTN</name>
<organism evidence="2 3">
    <name type="scientific">Halostreptopolyspora alba</name>
    <dbReference type="NCBI Taxonomy" id="2487137"/>
    <lineage>
        <taxon>Bacteria</taxon>
        <taxon>Bacillati</taxon>
        <taxon>Actinomycetota</taxon>
        <taxon>Actinomycetes</taxon>
        <taxon>Streptosporangiales</taxon>
        <taxon>Nocardiopsidaceae</taxon>
        <taxon>Halostreptopolyspora</taxon>
    </lineage>
</organism>
<dbReference type="GO" id="GO:0016787">
    <property type="term" value="F:hydrolase activity"/>
    <property type="evidence" value="ECO:0007669"/>
    <property type="project" value="UniProtKB-KW"/>
</dbReference>
<proteinExistence type="predicted"/>
<dbReference type="Pfam" id="PF00293">
    <property type="entry name" value="NUDIX"/>
    <property type="match status" value="1"/>
</dbReference>
<dbReference type="InterPro" id="IPR000086">
    <property type="entry name" value="NUDIX_hydrolase_dom"/>
</dbReference>
<sequence length="162" mass="18156">MVYRWHEGVSPPASMRISQVYGYLFDDHGRVVVFQDGPDWGLPGGTPEPTDGGHVATLVREVREEVQVEIVDPVYLGYQEVQRPGVEPYAQLRMAARITRFLAREPDPDTGRVHVRRRCSVAEALALLDWGRATEEQAKAAARIASARWRLPTGETLVAYTD</sequence>
<dbReference type="Proteomes" id="UP000269198">
    <property type="component" value="Unassembled WGS sequence"/>
</dbReference>
<feature type="domain" description="Nudix hydrolase" evidence="1">
    <location>
        <begin position="15"/>
        <end position="157"/>
    </location>
</feature>
<dbReference type="SUPFAM" id="SSF55811">
    <property type="entry name" value="Nudix"/>
    <property type="match status" value="1"/>
</dbReference>
<gene>
    <name evidence="2" type="ORF">EFW17_02280</name>
</gene>
<dbReference type="EMBL" id="RJMB01000002">
    <property type="protein sequence ID" value="RNL86998.1"/>
    <property type="molecule type" value="Genomic_DNA"/>
</dbReference>
<evidence type="ECO:0000259" key="1">
    <source>
        <dbReference type="PROSITE" id="PS51462"/>
    </source>
</evidence>
<dbReference type="OrthoDB" id="4247482at2"/>
<dbReference type="Gene3D" id="3.90.79.10">
    <property type="entry name" value="Nucleoside Triphosphate Pyrophosphohydrolase"/>
    <property type="match status" value="1"/>
</dbReference>
<keyword evidence="2" id="KW-0378">Hydrolase</keyword>
<evidence type="ECO:0000313" key="3">
    <source>
        <dbReference type="Proteomes" id="UP000269198"/>
    </source>
</evidence>
<dbReference type="PROSITE" id="PS51462">
    <property type="entry name" value="NUDIX"/>
    <property type="match status" value="1"/>
</dbReference>
<accession>A0A3N0EGJ4</accession>
<evidence type="ECO:0000313" key="2">
    <source>
        <dbReference type="EMBL" id="RNL86998.1"/>
    </source>
</evidence>